<dbReference type="PANTHER" id="PTHR47545">
    <property type="entry name" value="MULTIFUNCTIONAL CCA PROTEIN"/>
    <property type="match status" value="1"/>
</dbReference>
<protein>
    <recommendedName>
        <fullName evidence="12">Multifunctional CCA protein</fullName>
    </recommendedName>
    <domain>
        <recommendedName>
            <fullName evidence="12">CCA-adding enzyme</fullName>
            <ecNumber evidence="12">2.7.7.72</ecNumber>
        </recommendedName>
        <alternativeName>
            <fullName evidence="12">CCA tRNA nucleotidyltransferase</fullName>
        </alternativeName>
        <alternativeName>
            <fullName evidence="12">tRNA CCA-pyrophosphorylase</fullName>
        </alternativeName>
        <alternativeName>
            <fullName evidence="12">tRNA adenylyl-/cytidylyl-transferase</fullName>
        </alternativeName>
        <alternativeName>
            <fullName evidence="12">tRNA nucleotidyltransferase</fullName>
        </alternativeName>
        <alternativeName>
            <fullName evidence="12">tRNA-NT</fullName>
        </alternativeName>
    </domain>
    <domain>
        <recommendedName>
            <fullName evidence="12">2'-nucleotidase</fullName>
            <ecNumber evidence="12">3.1.3.-</ecNumber>
        </recommendedName>
    </domain>
    <domain>
        <recommendedName>
            <fullName evidence="12">2',3'-cyclic phosphodiesterase</fullName>
            <ecNumber evidence="12">3.1.4.-</ecNumber>
        </recommendedName>
    </domain>
    <domain>
        <recommendedName>
            <fullName evidence="12">Phosphatase</fullName>
        </recommendedName>
    </domain>
</protein>
<keyword evidence="5 12" id="KW-0479">Metal-binding</keyword>
<dbReference type="PROSITE" id="PS51831">
    <property type="entry name" value="HD"/>
    <property type="match status" value="1"/>
</dbReference>
<dbReference type="CDD" id="cd00077">
    <property type="entry name" value="HDc"/>
    <property type="match status" value="1"/>
</dbReference>
<dbReference type="SUPFAM" id="SSF81891">
    <property type="entry name" value="Poly A polymerase C-terminal region-like"/>
    <property type="match status" value="1"/>
</dbReference>
<dbReference type="InterPro" id="IPR003607">
    <property type="entry name" value="HD/PDEase_dom"/>
</dbReference>
<comment type="function">
    <text evidence="12">Catalyzes the addition and repair of the essential 3'-terminal CCA sequence in tRNAs without using a nucleic acid template. Adds these three nucleotides in the order of C, C, and A to the tRNA nucleotide-73, using CTP and ATP as substrates and producing inorganic pyrophosphate. tRNA 3'-terminal CCA addition is required both for tRNA processing and repair. Also involved in tRNA surveillance by mediating tandem CCA addition to generate a CCACCA at the 3' terminus of unstable tRNAs. While stable tRNAs receive only 3'-terminal CCA, unstable tRNAs are marked with CCACCA and rapidly degraded.</text>
</comment>
<dbReference type="GO" id="GO:0001680">
    <property type="term" value="P:tRNA 3'-terminal CCA addition"/>
    <property type="evidence" value="ECO:0007669"/>
    <property type="project" value="UniProtKB-UniRule"/>
</dbReference>
<feature type="binding site" evidence="12">
    <location>
        <position position="91"/>
    </location>
    <ligand>
        <name>CTP</name>
        <dbReference type="ChEBI" id="CHEBI:37563"/>
    </ligand>
</feature>
<gene>
    <name evidence="12 14" type="primary">cca</name>
    <name evidence="14" type="ORF">THMIRHAT_04000</name>
</gene>
<comment type="domain">
    <text evidence="12">Comprises two domains: an N-terminal domain containing the nucleotidyltransferase activity and a C-terminal HD domain associated with both phosphodiesterase and phosphatase activities.</text>
</comment>
<dbReference type="EC" id="3.1.3.-" evidence="12"/>
<feature type="binding site" evidence="12">
    <location>
        <position position="140"/>
    </location>
    <ligand>
        <name>CTP</name>
        <dbReference type="ChEBI" id="CHEBI:37563"/>
    </ligand>
</feature>
<keyword evidence="3 12" id="KW-0819">tRNA processing</keyword>
<dbReference type="PANTHER" id="PTHR47545:SF1">
    <property type="entry name" value="MULTIFUNCTIONAL CCA PROTEIN"/>
    <property type="match status" value="1"/>
</dbReference>
<keyword evidence="15" id="KW-1185">Reference proteome</keyword>
<dbReference type="KEGG" id="tzo:THMIRHAT_04000"/>
<dbReference type="PIRSF" id="PIRSF000813">
    <property type="entry name" value="CCA_bact"/>
    <property type="match status" value="1"/>
</dbReference>
<dbReference type="RefSeq" id="WP_173290270.1">
    <property type="nucleotide sequence ID" value="NZ_AP021888.1"/>
</dbReference>
<evidence type="ECO:0000256" key="1">
    <source>
        <dbReference type="ARBA" id="ARBA00022596"/>
    </source>
</evidence>
<keyword evidence="8 12" id="KW-0378">Hydrolase</keyword>
<dbReference type="HAMAP" id="MF_01262">
    <property type="entry name" value="CCA_bact_type2"/>
    <property type="match status" value="1"/>
</dbReference>
<feature type="binding site" evidence="12">
    <location>
        <position position="11"/>
    </location>
    <ligand>
        <name>ATP</name>
        <dbReference type="ChEBI" id="CHEBI:30616"/>
    </ligand>
</feature>
<keyword evidence="10 12" id="KW-0460">Magnesium</keyword>
<dbReference type="EMBL" id="AP021888">
    <property type="protein sequence ID" value="BBP42654.1"/>
    <property type="molecule type" value="Genomic_DNA"/>
</dbReference>
<keyword evidence="6 12" id="KW-0547">Nucleotide-binding</keyword>
<evidence type="ECO:0000256" key="12">
    <source>
        <dbReference type="HAMAP-Rule" id="MF_01261"/>
    </source>
</evidence>
<dbReference type="InterPro" id="IPR043519">
    <property type="entry name" value="NT_sf"/>
</dbReference>
<keyword evidence="4 12" id="KW-0548">Nucleotidyltransferase</keyword>
<dbReference type="GO" id="GO:0004112">
    <property type="term" value="F:cyclic-nucleotide phosphodiesterase activity"/>
    <property type="evidence" value="ECO:0007669"/>
    <property type="project" value="UniProtKB-UniRule"/>
</dbReference>
<dbReference type="Pfam" id="PF12627">
    <property type="entry name" value="PolyA_pol_RNAbd"/>
    <property type="match status" value="1"/>
</dbReference>
<dbReference type="GO" id="GO:0004810">
    <property type="term" value="F:CCA tRNA nucleotidyltransferase activity"/>
    <property type="evidence" value="ECO:0007669"/>
    <property type="project" value="UniProtKB-UniRule"/>
</dbReference>
<feature type="binding site" evidence="12">
    <location>
        <position position="8"/>
    </location>
    <ligand>
        <name>ATP</name>
        <dbReference type="ChEBI" id="CHEBI:30616"/>
    </ligand>
</feature>
<comment type="catalytic activity">
    <reaction evidence="12">
        <text>a tRNA precursor + 2 CTP + ATP = a tRNA with a 3' CCA end + 3 diphosphate</text>
        <dbReference type="Rhea" id="RHEA:14433"/>
        <dbReference type="Rhea" id="RHEA-COMP:10465"/>
        <dbReference type="Rhea" id="RHEA-COMP:10468"/>
        <dbReference type="ChEBI" id="CHEBI:30616"/>
        <dbReference type="ChEBI" id="CHEBI:33019"/>
        <dbReference type="ChEBI" id="CHEBI:37563"/>
        <dbReference type="ChEBI" id="CHEBI:74896"/>
        <dbReference type="ChEBI" id="CHEBI:83071"/>
        <dbReference type="EC" id="2.7.7.72"/>
    </reaction>
</comment>
<feature type="binding site" evidence="12">
    <location>
        <position position="137"/>
    </location>
    <ligand>
        <name>ATP</name>
        <dbReference type="ChEBI" id="CHEBI:30616"/>
    </ligand>
</feature>
<dbReference type="Proteomes" id="UP000501466">
    <property type="component" value="Chromosome"/>
</dbReference>
<dbReference type="CDD" id="cd05398">
    <property type="entry name" value="NT_ClassII-CCAase"/>
    <property type="match status" value="1"/>
</dbReference>
<feature type="binding site" evidence="12">
    <location>
        <position position="137"/>
    </location>
    <ligand>
        <name>CTP</name>
        <dbReference type="ChEBI" id="CHEBI:37563"/>
    </ligand>
</feature>
<dbReference type="InterPro" id="IPR012006">
    <property type="entry name" value="CCA_bact"/>
</dbReference>
<dbReference type="SMART" id="SM00471">
    <property type="entry name" value="HDc"/>
    <property type="match status" value="1"/>
</dbReference>
<proteinExistence type="inferred from homology"/>
<dbReference type="HAMAP" id="MF_01261">
    <property type="entry name" value="CCA_bact_type1"/>
    <property type="match status" value="1"/>
</dbReference>
<feature type="binding site" evidence="12">
    <location>
        <position position="8"/>
    </location>
    <ligand>
        <name>CTP</name>
        <dbReference type="ChEBI" id="CHEBI:37563"/>
    </ligand>
</feature>
<dbReference type="InterPro" id="IPR006674">
    <property type="entry name" value="HD_domain"/>
</dbReference>
<name>A0A6F8PKR6_9GAMM</name>
<dbReference type="EC" id="3.1.4.-" evidence="12"/>
<keyword evidence="12" id="KW-0511">Multifunctional enzyme</keyword>
<dbReference type="Pfam" id="PF01966">
    <property type="entry name" value="HD"/>
    <property type="match status" value="1"/>
</dbReference>
<evidence type="ECO:0000256" key="10">
    <source>
        <dbReference type="ARBA" id="ARBA00022842"/>
    </source>
</evidence>
<comment type="miscellaneous">
    <text evidence="12">A single active site specifically recognizes both ATP and CTP and is responsible for their addition.</text>
</comment>
<evidence type="ECO:0000256" key="8">
    <source>
        <dbReference type="ARBA" id="ARBA00022801"/>
    </source>
</evidence>
<keyword evidence="7 12" id="KW-0692">RNA repair</keyword>
<dbReference type="Pfam" id="PF01743">
    <property type="entry name" value="PolyA_pol"/>
    <property type="match status" value="1"/>
</dbReference>
<dbReference type="InterPro" id="IPR032828">
    <property type="entry name" value="PolyA_RNA-bd"/>
</dbReference>
<dbReference type="Gene3D" id="1.10.3090.10">
    <property type="entry name" value="cca-adding enzyme, domain 2"/>
    <property type="match status" value="1"/>
</dbReference>
<keyword evidence="2 12" id="KW-0808">Transferase</keyword>
<accession>A0A6F8PKR6</accession>
<comment type="catalytic activity">
    <reaction evidence="12">
        <text>a tRNA with a 3' CCA end + 2 CTP + ATP = a tRNA with a 3' CCACCA end + 3 diphosphate</text>
        <dbReference type="Rhea" id="RHEA:76235"/>
        <dbReference type="Rhea" id="RHEA-COMP:10468"/>
        <dbReference type="Rhea" id="RHEA-COMP:18655"/>
        <dbReference type="ChEBI" id="CHEBI:30616"/>
        <dbReference type="ChEBI" id="CHEBI:33019"/>
        <dbReference type="ChEBI" id="CHEBI:37563"/>
        <dbReference type="ChEBI" id="CHEBI:83071"/>
        <dbReference type="ChEBI" id="CHEBI:195187"/>
    </reaction>
</comment>
<dbReference type="InterPro" id="IPR050124">
    <property type="entry name" value="tRNA_CCA-adding_enzyme"/>
</dbReference>
<feature type="binding site" evidence="12">
    <location>
        <position position="140"/>
    </location>
    <ligand>
        <name>ATP</name>
        <dbReference type="ChEBI" id="CHEBI:30616"/>
    </ligand>
</feature>
<comment type="similarity">
    <text evidence="12">Belongs to the tRNA nucleotidyltransferase/poly(A) polymerase family. Bacterial CCA-adding enzyme type 1 subfamily.</text>
</comment>
<dbReference type="GO" id="GO:0042245">
    <property type="term" value="P:RNA repair"/>
    <property type="evidence" value="ECO:0007669"/>
    <property type="project" value="UniProtKB-KW"/>
</dbReference>
<dbReference type="InterPro" id="IPR002646">
    <property type="entry name" value="PolA_pol_head_dom"/>
</dbReference>
<dbReference type="AlphaFoldDB" id="A0A6F8PKR6"/>
<feature type="domain" description="HD" evidence="13">
    <location>
        <begin position="228"/>
        <end position="344"/>
    </location>
</feature>
<dbReference type="GO" id="GO:0000049">
    <property type="term" value="F:tRNA binding"/>
    <property type="evidence" value="ECO:0007669"/>
    <property type="project" value="UniProtKB-UniRule"/>
</dbReference>
<evidence type="ECO:0000313" key="15">
    <source>
        <dbReference type="Proteomes" id="UP000501466"/>
    </source>
</evidence>
<keyword evidence="11 12" id="KW-0694">RNA-binding</keyword>
<feature type="binding site" evidence="12">
    <location>
        <position position="11"/>
    </location>
    <ligand>
        <name>CTP</name>
        <dbReference type="ChEBI" id="CHEBI:37563"/>
    </ligand>
</feature>
<evidence type="ECO:0000313" key="14">
    <source>
        <dbReference type="EMBL" id="BBP42654.1"/>
    </source>
</evidence>
<organism evidence="14 15">
    <name type="scientific">Thiosulfativibrio zosterae</name>
    <dbReference type="NCBI Taxonomy" id="2675053"/>
    <lineage>
        <taxon>Bacteria</taxon>
        <taxon>Pseudomonadati</taxon>
        <taxon>Pseudomonadota</taxon>
        <taxon>Gammaproteobacteria</taxon>
        <taxon>Thiotrichales</taxon>
        <taxon>Piscirickettsiaceae</taxon>
        <taxon>Thiosulfativibrio</taxon>
    </lineage>
</organism>
<evidence type="ECO:0000256" key="4">
    <source>
        <dbReference type="ARBA" id="ARBA00022695"/>
    </source>
</evidence>
<keyword evidence="9 12" id="KW-0067">ATP-binding</keyword>
<feature type="binding site" evidence="12">
    <location>
        <position position="21"/>
    </location>
    <ligand>
        <name>Mg(2+)</name>
        <dbReference type="ChEBI" id="CHEBI:18420"/>
    </ligand>
</feature>
<dbReference type="EC" id="2.7.7.72" evidence="12"/>
<evidence type="ECO:0000256" key="7">
    <source>
        <dbReference type="ARBA" id="ARBA00022800"/>
    </source>
</evidence>
<dbReference type="GO" id="GO:0005524">
    <property type="term" value="F:ATP binding"/>
    <property type="evidence" value="ECO:0007669"/>
    <property type="project" value="UniProtKB-UniRule"/>
</dbReference>
<keyword evidence="1 12" id="KW-0533">Nickel</keyword>
<evidence type="ECO:0000259" key="13">
    <source>
        <dbReference type="PROSITE" id="PS51831"/>
    </source>
</evidence>
<dbReference type="GO" id="GO:0016791">
    <property type="term" value="F:phosphatase activity"/>
    <property type="evidence" value="ECO:0007669"/>
    <property type="project" value="UniProtKB-UniRule"/>
</dbReference>
<dbReference type="GO" id="GO:0000287">
    <property type="term" value="F:magnesium ion binding"/>
    <property type="evidence" value="ECO:0007669"/>
    <property type="project" value="UniProtKB-UniRule"/>
</dbReference>
<comment type="cofactor">
    <cofactor evidence="12">
        <name>Mg(2+)</name>
        <dbReference type="ChEBI" id="CHEBI:18420"/>
    </cofactor>
    <text evidence="12">Magnesium is required for nucleotidyltransferase activity.</text>
</comment>
<dbReference type="Gene3D" id="3.30.460.10">
    <property type="entry name" value="Beta Polymerase, domain 2"/>
    <property type="match status" value="1"/>
</dbReference>
<comment type="cofactor">
    <cofactor evidence="12">
        <name>Ni(2+)</name>
        <dbReference type="ChEBI" id="CHEBI:49786"/>
    </cofactor>
    <text evidence="12">Nickel for phosphatase activity.</text>
</comment>
<evidence type="ECO:0000256" key="3">
    <source>
        <dbReference type="ARBA" id="ARBA00022694"/>
    </source>
</evidence>
<dbReference type="SUPFAM" id="SSF81301">
    <property type="entry name" value="Nucleotidyltransferase"/>
    <property type="match status" value="1"/>
</dbReference>
<sequence length="417" mass="46503">MQVYLVGGAVRDALLGIAVKDRDWVVVGASPQQMLAAGYEQVGKDFPVFLHPKTKEEYALARMERKVGQGYHGFAIDYDPKVTLEEDLIRRDLTINAMAQDEHGQLFDYYGGQADLQNRVLRHVSDAFAEDPLRVLRVARFAAKLAPLGFSLAPETRTLMQQMARSGELQALTPERVWQEVVKVMSLAKPSVFFEVLDEVDALSVLFPELSQLKGVTQPLEHHPEGDVWTHTLMVLDAAASLTENFDVRLGALLHDLGKGVTLPELWPKHHGHEQAGVPLVQALCARYRVPNKSALFAEKVAALHGLIHQGLDKEDKPHLKPATFLKVLTQGMALKSPELFEHLLLACEADAKGRLGFENRAYRQRTFWSQLAKAANQVDNQAILATGVTGKAIADAIEQVRLQNIQDFIKYWHFEG</sequence>
<dbReference type="NCBIfam" id="NF008137">
    <property type="entry name" value="PRK10885.1"/>
    <property type="match status" value="1"/>
</dbReference>
<evidence type="ECO:0000256" key="9">
    <source>
        <dbReference type="ARBA" id="ARBA00022840"/>
    </source>
</evidence>
<evidence type="ECO:0000256" key="5">
    <source>
        <dbReference type="ARBA" id="ARBA00022723"/>
    </source>
</evidence>
<comment type="subunit">
    <text evidence="12">Monomer. Can also form homodimers and oligomers.</text>
</comment>
<evidence type="ECO:0000256" key="6">
    <source>
        <dbReference type="ARBA" id="ARBA00022741"/>
    </source>
</evidence>
<evidence type="ECO:0000256" key="2">
    <source>
        <dbReference type="ARBA" id="ARBA00022679"/>
    </source>
</evidence>
<feature type="binding site" evidence="12">
    <location>
        <position position="91"/>
    </location>
    <ligand>
        <name>ATP</name>
        <dbReference type="ChEBI" id="CHEBI:30616"/>
    </ligand>
</feature>
<reference evidence="15" key="1">
    <citation type="submission" date="2019-11" db="EMBL/GenBank/DDBJ databases">
        <title>Isolation and characterization of two novel species in the genus Thiomicrorhabdus.</title>
        <authorList>
            <person name="Mochizuki J."/>
            <person name="Kojima H."/>
            <person name="Fukui M."/>
        </authorList>
    </citation>
    <scope>NUCLEOTIDE SEQUENCE [LARGE SCALE GENOMIC DNA]</scope>
    <source>
        <strain evidence="15">AkT22</strain>
    </source>
</reference>
<evidence type="ECO:0000256" key="11">
    <source>
        <dbReference type="ARBA" id="ARBA00022884"/>
    </source>
</evidence>
<feature type="binding site" evidence="12">
    <location>
        <position position="23"/>
    </location>
    <ligand>
        <name>Mg(2+)</name>
        <dbReference type="ChEBI" id="CHEBI:18420"/>
    </ligand>
</feature>